<organism evidence="1">
    <name type="scientific">Arundo donax</name>
    <name type="common">Giant reed</name>
    <name type="synonym">Donax arundinaceus</name>
    <dbReference type="NCBI Taxonomy" id="35708"/>
    <lineage>
        <taxon>Eukaryota</taxon>
        <taxon>Viridiplantae</taxon>
        <taxon>Streptophyta</taxon>
        <taxon>Embryophyta</taxon>
        <taxon>Tracheophyta</taxon>
        <taxon>Spermatophyta</taxon>
        <taxon>Magnoliopsida</taxon>
        <taxon>Liliopsida</taxon>
        <taxon>Poales</taxon>
        <taxon>Poaceae</taxon>
        <taxon>PACMAD clade</taxon>
        <taxon>Arundinoideae</taxon>
        <taxon>Arundineae</taxon>
        <taxon>Arundo</taxon>
    </lineage>
</organism>
<evidence type="ECO:0000313" key="1">
    <source>
        <dbReference type="EMBL" id="JAE18601.1"/>
    </source>
</evidence>
<reference evidence="1" key="1">
    <citation type="submission" date="2014-09" db="EMBL/GenBank/DDBJ databases">
        <authorList>
            <person name="Magalhaes I.L.F."/>
            <person name="Oliveira U."/>
            <person name="Santos F.R."/>
            <person name="Vidigal T.H.D.A."/>
            <person name="Brescovit A.D."/>
            <person name="Santos A.J."/>
        </authorList>
    </citation>
    <scope>NUCLEOTIDE SEQUENCE</scope>
    <source>
        <tissue evidence="1">Shoot tissue taken approximately 20 cm above the soil surface</tissue>
    </source>
</reference>
<name>A0A0A9G7W3_ARUDO</name>
<dbReference type="EMBL" id="GBRH01179295">
    <property type="protein sequence ID" value="JAE18601.1"/>
    <property type="molecule type" value="Transcribed_RNA"/>
</dbReference>
<reference evidence="1" key="2">
    <citation type="journal article" date="2015" name="Data Brief">
        <title>Shoot transcriptome of the giant reed, Arundo donax.</title>
        <authorList>
            <person name="Barrero R.A."/>
            <person name="Guerrero F.D."/>
            <person name="Moolhuijzen P."/>
            <person name="Goolsby J.A."/>
            <person name="Tidwell J."/>
            <person name="Bellgard S.E."/>
            <person name="Bellgard M.I."/>
        </authorList>
    </citation>
    <scope>NUCLEOTIDE SEQUENCE</scope>
    <source>
        <tissue evidence="1">Shoot tissue taken approximately 20 cm above the soil surface</tissue>
    </source>
</reference>
<protein>
    <submittedName>
        <fullName evidence="1">Uncharacterized protein</fullName>
    </submittedName>
</protein>
<proteinExistence type="predicted"/>
<dbReference type="AlphaFoldDB" id="A0A0A9G7W3"/>
<accession>A0A0A9G7W3</accession>
<sequence>MTNRMCAVKPISPKPVRSAKGTVEQSIWMVNFRSDGGKRS</sequence>